<dbReference type="InterPro" id="IPR011109">
    <property type="entry name" value="DNA_bind_recombinase_dom"/>
</dbReference>
<dbReference type="GO" id="GO:0003677">
    <property type="term" value="F:DNA binding"/>
    <property type="evidence" value="ECO:0007669"/>
    <property type="project" value="UniProtKB-KW"/>
</dbReference>
<evidence type="ECO:0000313" key="5">
    <source>
        <dbReference type="Proteomes" id="UP000592294"/>
    </source>
</evidence>
<dbReference type="SUPFAM" id="SSF53041">
    <property type="entry name" value="Resolvase-like"/>
    <property type="match status" value="1"/>
</dbReference>
<dbReference type="RefSeq" id="WP_176978394.1">
    <property type="nucleotide sequence ID" value="NZ_JABZEO010000036.1"/>
</dbReference>
<gene>
    <name evidence="4" type="ORF">HW932_20930</name>
</gene>
<dbReference type="CDD" id="cd00338">
    <property type="entry name" value="Ser_Recombinase"/>
    <property type="match status" value="1"/>
</dbReference>
<keyword evidence="5" id="KW-1185">Reference proteome</keyword>
<dbReference type="Gene3D" id="3.40.50.1390">
    <property type="entry name" value="Resolvase, N-terminal catalytic domain"/>
    <property type="match status" value="1"/>
</dbReference>
<dbReference type="GO" id="GO:0000150">
    <property type="term" value="F:DNA strand exchange activity"/>
    <property type="evidence" value="ECO:0007669"/>
    <property type="project" value="InterPro"/>
</dbReference>
<dbReference type="InterPro" id="IPR050639">
    <property type="entry name" value="SSR_resolvase"/>
</dbReference>
<dbReference type="PANTHER" id="PTHR30461">
    <property type="entry name" value="DNA-INVERTASE FROM LAMBDOID PROPHAGE"/>
    <property type="match status" value="1"/>
</dbReference>
<comment type="caution">
    <text evidence="4">The sequence shown here is derived from an EMBL/GenBank/DDBJ whole genome shotgun (WGS) entry which is preliminary data.</text>
</comment>
<dbReference type="InterPro" id="IPR036162">
    <property type="entry name" value="Resolvase-like_N_sf"/>
</dbReference>
<evidence type="ECO:0000256" key="1">
    <source>
        <dbReference type="ARBA" id="ARBA00023125"/>
    </source>
</evidence>
<keyword evidence="2" id="KW-0233">DNA recombination</keyword>
<reference evidence="4 5" key="1">
    <citation type="submission" date="2020-06" db="EMBL/GenBank/DDBJ databases">
        <title>Whole-genome sequence of Allochromatium humboldtianum DSM 21881, type strain.</title>
        <authorList>
            <person name="Kyndt J.A."/>
            <person name="Meyer T.E."/>
        </authorList>
    </citation>
    <scope>NUCLEOTIDE SEQUENCE [LARGE SCALE GENOMIC DNA]</scope>
    <source>
        <strain evidence="4 5">DSM 21881</strain>
    </source>
</reference>
<dbReference type="SMART" id="SM00857">
    <property type="entry name" value="Resolvase"/>
    <property type="match status" value="1"/>
</dbReference>
<dbReference type="PANTHER" id="PTHR30461:SF2">
    <property type="entry name" value="SERINE RECOMBINASE PINE-RELATED"/>
    <property type="match status" value="1"/>
</dbReference>
<accession>A0A850RFA6</accession>
<name>A0A850RFA6_9GAMM</name>
<dbReference type="PROSITE" id="PS51736">
    <property type="entry name" value="RECOMBINASES_3"/>
    <property type="match status" value="1"/>
</dbReference>
<dbReference type="EMBL" id="JABZEO010000036">
    <property type="protein sequence ID" value="NVZ11715.1"/>
    <property type="molecule type" value="Genomic_DNA"/>
</dbReference>
<organism evidence="4 5">
    <name type="scientific">Allochromatium humboldtianum</name>
    <dbReference type="NCBI Taxonomy" id="504901"/>
    <lineage>
        <taxon>Bacteria</taxon>
        <taxon>Pseudomonadati</taxon>
        <taxon>Pseudomonadota</taxon>
        <taxon>Gammaproteobacteria</taxon>
        <taxon>Chromatiales</taxon>
        <taxon>Chromatiaceae</taxon>
        <taxon>Allochromatium</taxon>
    </lineage>
</organism>
<evidence type="ECO:0000313" key="4">
    <source>
        <dbReference type="EMBL" id="NVZ11715.1"/>
    </source>
</evidence>
<proteinExistence type="predicted"/>
<dbReference type="Pfam" id="PF00239">
    <property type="entry name" value="Resolvase"/>
    <property type="match status" value="1"/>
</dbReference>
<dbReference type="AlphaFoldDB" id="A0A850RFA6"/>
<evidence type="ECO:0000256" key="2">
    <source>
        <dbReference type="ARBA" id="ARBA00023172"/>
    </source>
</evidence>
<dbReference type="Proteomes" id="UP000592294">
    <property type="component" value="Unassembled WGS sequence"/>
</dbReference>
<evidence type="ECO:0000259" key="3">
    <source>
        <dbReference type="PROSITE" id="PS51736"/>
    </source>
</evidence>
<protein>
    <submittedName>
        <fullName evidence="4">Recombinase family protein</fullName>
    </submittedName>
</protein>
<dbReference type="InterPro" id="IPR006119">
    <property type="entry name" value="Resolv_N"/>
</dbReference>
<feature type="domain" description="Resolvase/invertase-type recombinase catalytic" evidence="3">
    <location>
        <begin position="7"/>
        <end position="148"/>
    </location>
</feature>
<dbReference type="Pfam" id="PF07508">
    <property type="entry name" value="Recombinase"/>
    <property type="match status" value="1"/>
</dbReference>
<sequence length="232" mass="25508">MSITITRAIGYYRVSTDQQGRSGLGLESQQAKVRAFCEQEGIELLSEVVEIETGKGSDALERRPVLASALKEAKRADAAIVVAKLDRLARDVHFVSGLMTKRVPFVSVEHGIDADPFMLHLYAALAEKERAMISERTKAALEAAKARGVVLGNTTNLPEARAKGHETNRRHADSFAEKLRPTMQPMLDAGLSYREIARRLNAMGVPTAREGIWAARTVSNIAQRLMTRREAA</sequence>
<keyword evidence="1" id="KW-0238">DNA-binding</keyword>